<evidence type="ECO:0000313" key="1">
    <source>
        <dbReference type="EMBL" id="BFD47229.1"/>
    </source>
</evidence>
<reference evidence="1" key="1">
    <citation type="submission" date="2024-01" db="EMBL/GenBank/DDBJ databases">
        <title>Sequencing the genomes of a sandfly, Sergentomyia squamirostris, and its two endosymbionts.</title>
        <authorList>
            <person name="Itokawa K."/>
            <person name="Sanjoba C."/>
        </authorList>
    </citation>
    <scope>NUCLEOTIDE SEQUENCE</scope>
    <source>
        <strain evidence="1">WSSQ</strain>
    </source>
</reference>
<dbReference type="EMBL" id="AP029172">
    <property type="protein sequence ID" value="BFD47229.1"/>
    <property type="molecule type" value="Genomic_DNA"/>
</dbReference>
<gene>
    <name evidence="1" type="ORF">DMENIID0003_03030</name>
</gene>
<sequence>MVELTDAQEEILGSLRQAVRNDNFQEVQNVLNNKEHNDIQAVLSHEGTLTSDKGTI</sequence>
<accession>A0AAT9GBX9</accession>
<organism evidence="1">
    <name type="scientific">Wolbachia endosymbiont of Sergentomyia squamirostris</name>
    <dbReference type="NCBI Taxonomy" id="3113640"/>
    <lineage>
        <taxon>Bacteria</taxon>
        <taxon>Pseudomonadati</taxon>
        <taxon>Pseudomonadota</taxon>
        <taxon>Alphaproteobacteria</taxon>
        <taxon>Rickettsiales</taxon>
        <taxon>Anaplasmataceae</taxon>
        <taxon>Wolbachieae</taxon>
        <taxon>Wolbachia</taxon>
    </lineage>
</organism>
<evidence type="ECO:0008006" key="2">
    <source>
        <dbReference type="Google" id="ProtNLM"/>
    </source>
</evidence>
<dbReference type="AlphaFoldDB" id="A0AAT9GBX9"/>
<name>A0AAT9GBX9_9RICK</name>
<proteinExistence type="predicted"/>
<protein>
    <recommendedName>
        <fullName evidence="2">Ankyrin repeat domain protein</fullName>
    </recommendedName>
</protein>